<dbReference type="Pfam" id="PF01816">
    <property type="entry name" value="LRV"/>
    <property type="match status" value="1"/>
</dbReference>
<dbReference type="EMBL" id="CP045096">
    <property type="protein sequence ID" value="QFR02108.1"/>
    <property type="molecule type" value="Genomic_DNA"/>
</dbReference>
<dbReference type="InterPro" id="IPR011989">
    <property type="entry name" value="ARM-like"/>
</dbReference>
<protein>
    <submittedName>
        <fullName evidence="1">PE-PGRS family protein</fullName>
    </submittedName>
</protein>
<evidence type="ECO:0000313" key="1">
    <source>
        <dbReference type="EMBL" id="QFR02108.1"/>
    </source>
</evidence>
<dbReference type="InterPro" id="IPR004830">
    <property type="entry name" value="LRR_variant"/>
</dbReference>
<dbReference type="Proteomes" id="UP000327294">
    <property type="component" value="Chromosome"/>
</dbReference>
<organism evidence="1 2">
    <name type="scientific">Streptomyces phaeolivaceus</name>
    <dbReference type="NCBI Taxonomy" id="2653200"/>
    <lineage>
        <taxon>Bacteria</taxon>
        <taxon>Bacillati</taxon>
        <taxon>Actinomycetota</taxon>
        <taxon>Actinomycetes</taxon>
        <taxon>Kitasatosporales</taxon>
        <taxon>Streptomycetaceae</taxon>
        <taxon>Streptomyces</taxon>
    </lineage>
</organism>
<evidence type="ECO:0000313" key="2">
    <source>
        <dbReference type="Proteomes" id="UP000327294"/>
    </source>
</evidence>
<dbReference type="InterPro" id="IPR016024">
    <property type="entry name" value="ARM-type_fold"/>
</dbReference>
<accession>A0A5P8KHL1</accession>
<dbReference type="Gene3D" id="1.25.10.10">
    <property type="entry name" value="Leucine-rich Repeat Variant"/>
    <property type="match status" value="2"/>
</dbReference>
<name>A0A5P8KHL1_9ACTN</name>
<dbReference type="RefSeq" id="WP_152173428.1">
    <property type="nucleotide sequence ID" value="NZ_CP045096.1"/>
</dbReference>
<proteinExistence type="predicted"/>
<gene>
    <name evidence="1" type="ORF">F9278_44840</name>
</gene>
<reference evidence="1 2" key="1">
    <citation type="submission" date="2019-10" db="EMBL/GenBank/DDBJ databases">
        <title>Streptomyces sp. strain GY16 isolated from leaves of Broussonetia papyrifera.</title>
        <authorList>
            <person name="Mo P."/>
        </authorList>
    </citation>
    <scope>NUCLEOTIDE SEQUENCE [LARGE SCALE GENOMIC DNA]</scope>
    <source>
        <strain evidence="1 2">GY16</strain>
    </source>
</reference>
<dbReference type="AlphaFoldDB" id="A0A5P8KHL1"/>
<sequence length="506" mass="55480">MSTGGTEVAGSEWAGLFVGIEALAAQPPMRRAWPHGLSRGAPADALVRLLGLVNGLVALRSLPAEVVDVALAHPERRVRLQLAEFQRDMSVDQWVRLIAGEPGDGLRRRFRALAAWHCPRVTEAEFEGWARDPDPRVRLRALWFRGLPERLATALAADPDPEVRAEACGYAWPRLAAGRRSALVDDASPQVREAARRQAESDRPMARADFDALGSTEQWRAACSQVLDRDLAEHLVHHPEYGLRMALVENERLDADLLTVPAQDEAFQVRVAVAVRPEVGEALRAEISAGLPPGTPYWRVAWVEELHDDPEAMRRLAASASVAVRRGVARARRLPPDVVDRLSHDLDAQVRSNLAQFCEGAPADLLLEVALRPEIPVDSLTHPHLPHHVLLSFADDPDPLRRRLALDAPDSTGALAERLADDPDERVRARAAADPRLSSATVPRLLDSTPRVRRAAIGNPRLPVAALVRLLRDPDTAEDAAGNPALPTTVVHRLIDLASRDERVAE</sequence>
<dbReference type="SUPFAM" id="SSF48371">
    <property type="entry name" value="ARM repeat"/>
    <property type="match status" value="1"/>
</dbReference>
<dbReference type="KEGG" id="sphv:F9278_44840"/>
<keyword evidence="2" id="KW-1185">Reference proteome</keyword>